<name>A0A1B1KJ57_RHOOP</name>
<dbReference type="PATRIC" id="fig|37919.13.peg.8502"/>
<dbReference type="EMBL" id="CP009113">
    <property type="protein sequence ID" value="ANS32649.1"/>
    <property type="molecule type" value="Genomic_DNA"/>
</dbReference>
<dbReference type="Pfam" id="PF07751">
    <property type="entry name" value="Abi_2"/>
    <property type="match status" value="1"/>
</dbReference>
<proteinExistence type="predicted"/>
<evidence type="ECO:0008006" key="3">
    <source>
        <dbReference type="Google" id="ProtNLM"/>
    </source>
</evidence>
<evidence type="ECO:0000313" key="1">
    <source>
        <dbReference type="EMBL" id="ANS32649.1"/>
    </source>
</evidence>
<organism evidence="1 2">
    <name type="scientific">Rhodococcus opacus</name>
    <name type="common">Nocardia opaca</name>
    <dbReference type="NCBI Taxonomy" id="37919"/>
    <lineage>
        <taxon>Bacteria</taxon>
        <taxon>Bacillati</taxon>
        <taxon>Actinomycetota</taxon>
        <taxon>Actinomycetes</taxon>
        <taxon>Mycobacteriales</taxon>
        <taxon>Nocardiaceae</taxon>
        <taxon>Rhodococcus</taxon>
    </lineage>
</organism>
<protein>
    <recommendedName>
        <fullName evidence="3">Abortive infection bacteriophage resistance protein</fullName>
    </recommendedName>
</protein>
<dbReference type="Proteomes" id="UP000186108">
    <property type="component" value="Plasmid pR1CP2"/>
</dbReference>
<accession>A0A1B1KJ57</accession>
<dbReference type="InterPro" id="IPR011664">
    <property type="entry name" value="Abi_system_AbiD/AbiF-like"/>
</dbReference>
<evidence type="ECO:0000313" key="2">
    <source>
        <dbReference type="Proteomes" id="UP000186108"/>
    </source>
</evidence>
<sequence>MKRVLYDAGYYRFSGYLRYFQKNPSNGNNDFRPGVKFDDVKRVYLFDDELRRWLFDGICILEVVFRARFAYEMATRMGDPVDYLEAATYRPGESVDNARGDLLRRIEDDIRQSKEPYIHKFTSAGSRVPVWAATEVLSFGTVSKMFELIADFEIVKAVSKSMKLPATKTAGTLQSLSVLRNICAHHGRVWNRAPKVAIPVKNHLMTDPDKSIYHRTPWAWIVVLSELVDSIKGNSDFSTEFFQFLAEYQDLYGGLKQPRLR</sequence>
<reference evidence="1 2" key="1">
    <citation type="submission" date="2014-07" db="EMBL/GenBank/DDBJ databases">
        <authorList>
            <person name="Zhang J.E."/>
            <person name="Yang H."/>
            <person name="Guo J."/>
            <person name="Deng Z."/>
            <person name="Luo H."/>
            <person name="Luo M."/>
            <person name="Zhao B."/>
        </authorList>
    </citation>
    <scope>NUCLEOTIDE SEQUENCE [LARGE SCALE GENOMIC DNA]</scope>
    <source>
        <strain evidence="1 2">1CP</strain>
        <plasmid evidence="2">Plasmid pr1cp2</plasmid>
    </source>
</reference>
<keyword evidence="1" id="KW-0614">Plasmid</keyword>
<dbReference type="AlphaFoldDB" id="A0A1B1KJ57"/>
<geneLocation type="plasmid" evidence="2">
    <name>pr1cp2</name>
</geneLocation>
<gene>
    <name evidence="1" type="ORF">R1CP_40345</name>
</gene>